<name>A0ABP7LGV7_9GAMM</name>
<keyword evidence="2" id="KW-1185">Reference proteome</keyword>
<comment type="caution">
    <text evidence="1">The sequence shown here is derived from an EMBL/GenBank/DDBJ whole genome shotgun (WGS) entry which is preliminary data.</text>
</comment>
<organism evidence="1 2">
    <name type="scientific">Gibbsiella dentisursi</name>
    <dbReference type="NCBI Taxonomy" id="796890"/>
    <lineage>
        <taxon>Bacteria</taxon>
        <taxon>Pseudomonadati</taxon>
        <taxon>Pseudomonadota</taxon>
        <taxon>Gammaproteobacteria</taxon>
        <taxon>Enterobacterales</taxon>
        <taxon>Yersiniaceae</taxon>
        <taxon>Gibbsiella</taxon>
    </lineage>
</organism>
<proteinExistence type="predicted"/>
<dbReference type="EMBL" id="BAABDG010000003">
    <property type="protein sequence ID" value="GAA3900358.1"/>
    <property type="molecule type" value="Genomic_DNA"/>
</dbReference>
<sequence length="129" mass="14824">MSTTSIYLSQSCIKTLSAVEAERKRSNQHEFNGVSQLKKMFGLKKFTKNAFFSIRGTGVKCTKNITWYDARENNPDRTEYRLYFSGNIVMDKAQEGDNIIIGVDNKNDIHVILIKSNTEDHNGEILKWQ</sequence>
<dbReference type="Proteomes" id="UP001499994">
    <property type="component" value="Unassembled WGS sequence"/>
</dbReference>
<gene>
    <name evidence="1" type="ORF">GCM10022405_27170</name>
</gene>
<dbReference type="RefSeq" id="WP_346081671.1">
    <property type="nucleotide sequence ID" value="NZ_BAABDG010000003.1"/>
</dbReference>
<protein>
    <recommendedName>
        <fullName evidence="3">Type II restriction endonuclease</fullName>
    </recommendedName>
</protein>
<evidence type="ECO:0008006" key="3">
    <source>
        <dbReference type="Google" id="ProtNLM"/>
    </source>
</evidence>
<evidence type="ECO:0000313" key="1">
    <source>
        <dbReference type="EMBL" id="GAA3900358.1"/>
    </source>
</evidence>
<evidence type="ECO:0000313" key="2">
    <source>
        <dbReference type="Proteomes" id="UP001499994"/>
    </source>
</evidence>
<accession>A0ABP7LGV7</accession>
<reference evidence="2" key="1">
    <citation type="journal article" date="2019" name="Int. J. Syst. Evol. Microbiol.">
        <title>The Global Catalogue of Microorganisms (GCM) 10K type strain sequencing project: providing services to taxonomists for standard genome sequencing and annotation.</title>
        <authorList>
            <consortium name="The Broad Institute Genomics Platform"/>
            <consortium name="The Broad Institute Genome Sequencing Center for Infectious Disease"/>
            <person name="Wu L."/>
            <person name="Ma J."/>
        </authorList>
    </citation>
    <scope>NUCLEOTIDE SEQUENCE [LARGE SCALE GENOMIC DNA]</scope>
    <source>
        <strain evidence="2">JCM 17201</strain>
    </source>
</reference>